<evidence type="ECO:0000259" key="2">
    <source>
        <dbReference type="PROSITE" id="PS51002"/>
    </source>
</evidence>
<feature type="transmembrane region" description="Helical" evidence="1">
    <location>
        <begin position="147"/>
        <end position="172"/>
    </location>
</feature>
<dbReference type="Gene3D" id="1.20.810.10">
    <property type="entry name" value="Cytochrome Bc1 Complex, Chain C"/>
    <property type="match status" value="1"/>
</dbReference>
<proteinExistence type="predicted"/>
<dbReference type="PANTHER" id="PTHR19271">
    <property type="entry name" value="CYTOCHROME B"/>
    <property type="match status" value="1"/>
</dbReference>
<feature type="transmembrane region" description="Helical" evidence="1">
    <location>
        <begin position="360"/>
        <end position="385"/>
    </location>
</feature>
<feature type="transmembrane region" description="Helical" evidence="1">
    <location>
        <begin position="121"/>
        <end position="141"/>
    </location>
</feature>
<sequence length="428" mass="48595">MANKESEQRIPSSLEKFILHLHPKKIDSRAIKFSRTFGLGGILALLFVLVSLTGLILRFSYIPTVEHAYDSIIGIRDNTVLGQFIRNLHHLSAKLMVLVSFLHLIRVYYSQSIFQKRAENWTYGLLLFFLVLASSFTGYLLPWDQLAYWAVTVISQIIEYIPLIGNSLAYLLRGSDTVDGNTLINFYTLHTGVIPLLFVVLMSVHFWLVRKAGGVALPKTEEKETVDVIPNLLWKEIMVASIVIGGLFIVSVFYEAPLLEQANPLKSPNPSKAPWYFLGAQELLLHLHPFFGAVIIPFSAALFFFGLPYFRYNNVNIGVWFNSPLGKKMSIQSSIISFIFTFFLIYLLDHFLHFDIWFSGIPSVISTGVIPFLLYTLPLAGYLLFWYKNHKANNTEIIMACTSILLSSYVCMLLISLLLRGEGMQLIF</sequence>
<gene>
    <name evidence="3" type="ORF">DF185_16685</name>
</gene>
<evidence type="ECO:0000313" key="3">
    <source>
        <dbReference type="EMBL" id="PXX97972.1"/>
    </source>
</evidence>
<feature type="transmembrane region" description="Helical" evidence="1">
    <location>
        <begin position="330"/>
        <end position="348"/>
    </location>
</feature>
<dbReference type="OrthoDB" id="627427at2"/>
<feature type="transmembrane region" description="Helical" evidence="1">
    <location>
        <begin position="237"/>
        <end position="256"/>
    </location>
</feature>
<feature type="transmembrane region" description="Helical" evidence="1">
    <location>
        <begin position="184"/>
        <end position="208"/>
    </location>
</feature>
<dbReference type="EMBL" id="QFLI01000008">
    <property type="protein sequence ID" value="PXX97972.1"/>
    <property type="molecule type" value="Genomic_DNA"/>
</dbReference>
<dbReference type="GO" id="GO:0022904">
    <property type="term" value="P:respiratory electron transport chain"/>
    <property type="evidence" value="ECO:0007669"/>
    <property type="project" value="InterPro"/>
</dbReference>
<feature type="transmembrane region" description="Helical" evidence="1">
    <location>
        <begin position="37"/>
        <end position="61"/>
    </location>
</feature>
<feature type="domain" description="Cytochrome b/b6 N-terminal region profile" evidence="2">
    <location>
        <begin position="1"/>
        <end position="218"/>
    </location>
</feature>
<comment type="caution">
    <text evidence="3">The sequence shown here is derived from an EMBL/GenBank/DDBJ whole genome shotgun (WGS) entry which is preliminary data.</text>
</comment>
<keyword evidence="1" id="KW-0472">Membrane</keyword>
<keyword evidence="1" id="KW-0812">Transmembrane</keyword>
<accession>A0A2V3ZU90</accession>
<dbReference type="AlphaFoldDB" id="A0A2V3ZU90"/>
<dbReference type="Pfam" id="PF00033">
    <property type="entry name" value="Cytochrome_B"/>
    <property type="match status" value="1"/>
</dbReference>
<evidence type="ECO:0000313" key="4">
    <source>
        <dbReference type="Proteomes" id="UP000248079"/>
    </source>
</evidence>
<dbReference type="InterPro" id="IPR016174">
    <property type="entry name" value="Di-haem_cyt_TM"/>
</dbReference>
<dbReference type="Proteomes" id="UP000248079">
    <property type="component" value="Unassembled WGS sequence"/>
</dbReference>
<dbReference type="SUPFAM" id="SSF81342">
    <property type="entry name" value="Transmembrane di-heme cytochromes"/>
    <property type="match status" value="1"/>
</dbReference>
<dbReference type="PANTHER" id="PTHR19271:SF16">
    <property type="entry name" value="CYTOCHROME B"/>
    <property type="match status" value="1"/>
</dbReference>
<evidence type="ECO:0000256" key="1">
    <source>
        <dbReference type="SAM" id="Phobius"/>
    </source>
</evidence>
<dbReference type="RefSeq" id="WP_110361904.1">
    <property type="nucleotide sequence ID" value="NZ_QFLI01000008.1"/>
</dbReference>
<dbReference type="GO" id="GO:0009055">
    <property type="term" value="F:electron transfer activity"/>
    <property type="evidence" value="ECO:0007669"/>
    <property type="project" value="InterPro"/>
</dbReference>
<feature type="transmembrane region" description="Helical" evidence="1">
    <location>
        <begin position="290"/>
        <end position="310"/>
    </location>
</feature>
<protein>
    <submittedName>
        <fullName evidence="3">Cytochrome B6</fullName>
    </submittedName>
</protein>
<organism evidence="3 4">
    <name type="scientific">Marinifilum breve</name>
    <dbReference type="NCBI Taxonomy" id="2184082"/>
    <lineage>
        <taxon>Bacteria</taxon>
        <taxon>Pseudomonadati</taxon>
        <taxon>Bacteroidota</taxon>
        <taxon>Bacteroidia</taxon>
        <taxon>Marinilabiliales</taxon>
        <taxon>Marinifilaceae</taxon>
    </lineage>
</organism>
<reference evidence="3 4" key="1">
    <citation type="submission" date="2018-05" db="EMBL/GenBank/DDBJ databases">
        <title>Marinifilum breve JC075T sp. nov., a marine bacterium isolated from Yongle Blue Hole in the South China Sea.</title>
        <authorList>
            <person name="Fu T."/>
        </authorList>
    </citation>
    <scope>NUCLEOTIDE SEQUENCE [LARGE SCALE GENOMIC DNA]</scope>
    <source>
        <strain evidence="3 4">JC075</strain>
    </source>
</reference>
<dbReference type="GO" id="GO:0016020">
    <property type="term" value="C:membrane"/>
    <property type="evidence" value="ECO:0007669"/>
    <property type="project" value="InterPro"/>
</dbReference>
<dbReference type="InterPro" id="IPR027387">
    <property type="entry name" value="Cytb/b6-like_sf"/>
</dbReference>
<name>A0A2V3ZU90_9BACT</name>
<dbReference type="PROSITE" id="PS51002">
    <property type="entry name" value="CYTB_NTER"/>
    <property type="match status" value="1"/>
</dbReference>
<keyword evidence="4" id="KW-1185">Reference proteome</keyword>
<feature type="transmembrane region" description="Helical" evidence="1">
    <location>
        <begin position="397"/>
        <end position="419"/>
    </location>
</feature>
<dbReference type="GO" id="GO:0016491">
    <property type="term" value="F:oxidoreductase activity"/>
    <property type="evidence" value="ECO:0007669"/>
    <property type="project" value="InterPro"/>
</dbReference>
<keyword evidence="1" id="KW-1133">Transmembrane helix</keyword>
<dbReference type="InterPro" id="IPR005797">
    <property type="entry name" value="Cyt_b/b6_N"/>
</dbReference>